<feature type="region of interest" description="Disordered" evidence="8">
    <location>
        <begin position="361"/>
        <end position="385"/>
    </location>
</feature>
<evidence type="ECO:0000256" key="6">
    <source>
        <dbReference type="ARBA" id="ARBA00023242"/>
    </source>
</evidence>
<comment type="caution">
    <text evidence="10">The sequence shown here is derived from an EMBL/GenBank/DDBJ whole genome shotgun (WGS) entry which is preliminary data.</text>
</comment>
<dbReference type="Gene3D" id="3.30.730.10">
    <property type="entry name" value="AP2/ERF domain"/>
    <property type="match status" value="1"/>
</dbReference>
<evidence type="ECO:0000256" key="2">
    <source>
        <dbReference type="ARBA" id="ARBA00022745"/>
    </source>
</evidence>
<feature type="compositionally biased region" description="Low complexity" evidence="8">
    <location>
        <begin position="374"/>
        <end position="383"/>
    </location>
</feature>
<evidence type="ECO:0000313" key="10">
    <source>
        <dbReference type="EMBL" id="KAK4755001.1"/>
    </source>
</evidence>
<feature type="compositionally biased region" description="Polar residues" evidence="8">
    <location>
        <begin position="296"/>
        <end position="306"/>
    </location>
</feature>
<dbReference type="SMART" id="SM00380">
    <property type="entry name" value="AP2"/>
    <property type="match status" value="1"/>
</dbReference>
<keyword evidence="4" id="KW-0238">DNA-binding</keyword>
<dbReference type="PANTHER" id="PTHR31677:SF212">
    <property type="entry name" value="ETHYLENE-RESPONSIVE TRANSCRIPTION FACTOR 8"/>
    <property type="match status" value="1"/>
</dbReference>
<dbReference type="GO" id="GO:0003677">
    <property type="term" value="F:DNA binding"/>
    <property type="evidence" value="ECO:0007669"/>
    <property type="project" value="UniProtKB-KW"/>
</dbReference>
<keyword evidence="3" id="KW-0805">Transcription regulation</keyword>
<keyword evidence="6" id="KW-0539">Nucleus</keyword>
<protein>
    <recommendedName>
        <fullName evidence="9">AP2/ERF domain-containing protein</fullName>
    </recommendedName>
</protein>
<dbReference type="EMBL" id="JAXIOK010000014">
    <property type="protein sequence ID" value="KAK4755001.1"/>
    <property type="molecule type" value="Genomic_DNA"/>
</dbReference>
<dbReference type="FunFam" id="3.30.730.10:FF:000001">
    <property type="entry name" value="Ethylene-responsive transcription factor 2"/>
    <property type="match status" value="1"/>
</dbReference>
<comment type="subcellular location">
    <subcellularLocation>
        <location evidence="1">Nucleus</location>
    </subcellularLocation>
</comment>
<feature type="compositionally biased region" description="Basic and acidic residues" evidence="8">
    <location>
        <begin position="286"/>
        <end position="295"/>
    </location>
</feature>
<name>A0AAN7JVL4_9MYRT</name>
<evidence type="ECO:0000259" key="9">
    <source>
        <dbReference type="PROSITE" id="PS51032"/>
    </source>
</evidence>
<evidence type="ECO:0000256" key="8">
    <source>
        <dbReference type="SAM" id="MobiDB-lite"/>
    </source>
</evidence>
<dbReference type="PANTHER" id="PTHR31677">
    <property type="entry name" value="AP2 DOMAIN CLASS TRANSCRIPTION FACTOR"/>
    <property type="match status" value="1"/>
</dbReference>
<dbReference type="PROSITE" id="PS51032">
    <property type="entry name" value="AP2_ERF"/>
    <property type="match status" value="1"/>
</dbReference>
<dbReference type="PRINTS" id="PR00367">
    <property type="entry name" value="ETHRSPELEMNT"/>
</dbReference>
<dbReference type="GO" id="GO:0003700">
    <property type="term" value="F:DNA-binding transcription factor activity"/>
    <property type="evidence" value="ECO:0007669"/>
    <property type="project" value="InterPro"/>
</dbReference>
<dbReference type="Proteomes" id="UP001345219">
    <property type="component" value="Chromosome 8"/>
</dbReference>
<evidence type="ECO:0000313" key="11">
    <source>
        <dbReference type="Proteomes" id="UP001345219"/>
    </source>
</evidence>
<dbReference type="InterPro" id="IPR036955">
    <property type="entry name" value="AP2/ERF_dom_sf"/>
</dbReference>
<proteinExistence type="inferred from homology"/>
<dbReference type="Pfam" id="PF00847">
    <property type="entry name" value="AP2"/>
    <property type="match status" value="1"/>
</dbReference>
<accession>A0AAN7JVL4</accession>
<dbReference type="SUPFAM" id="SSF54171">
    <property type="entry name" value="DNA-binding domain"/>
    <property type="match status" value="1"/>
</dbReference>
<evidence type="ECO:0000256" key="1">
    <source>
        <dbReference type="ARBA" id="ARBA00004123"/>
    </source>
</evidence>
<dbReference type="InterPro" id="IPR001471">
    <property type="entry name" value="AP2/ERF_dom"/>
</dbReference>
<feature type="region of interest" description="Disordered" evidence="8">
    <location>
        <begin position="277"/>
        <end position="310"/>
    </location>
</feature>
<evidence type="ECO:0000256" key="5">
    <source>
        <dbReference type="ARBA" id="ARBA00023163"/>
    </source>
</evidence>
<dbReference type="GO" id="GO:0009873">
    <property type="term" value="P:ethylene-activated signaling pathway"/>
    <property type="evidence" value="ECO:0007669"/>
    <property type="project" value="UniProtKB-KW"/>
</dbReference>
<dbReference type="AlphaFoldDB" id="A0AAN7JVL4"/>
<gene>
    <name evidence="10" type="ORF">SAY87_008758</name>
</gene>
<feature type="domain" description="AP2/ERF" evidence="9">
    <location>
        <begin position="203"/>
        <end position="260"/>
    </location>
</feature>
<evidence type="ECO:0000256" key="7">
    <source>
        <dbReference type="ARBA" id="ARBA00024343"/>
    </source>
</evidence>
<dbReference type="GO" id="GO:0005634">
    <property type="term" value="C:nucleus"/>
    <property type="evidence" value="ECO:0007669"/>
    <property type="project" value="UniProtKB-SubCell"/>
</dbReference>
<keyword evidence="11" id="KW-1185">Reference proteome</keyword>
<evidence type="ECO:0000256" key="4">
    <source>
        <dbReference type="ARBA" id="ARBA00023125"/>
    </source>
</evidence>
<keyword evidence="2" id="KW-0936">Ethylene signaling pathway</keyword>
<evidence type="ECO:0000256" key="3">
    <source>
        <dbReference type="ARBA" id="ARBA00023015"/>
    </source>
</evidence>
<comment type="similarity">
    <text evidence="7">Belongs to the AP2/ERF transcription factor family. ERF subfamily.</text>
</comment>
<dbReference type="InterPro" id="IPR016177">
    <property type="entry name" value="DNA-bd_dom_sf"/>
</dbReference>
<reference evidence="10 11" key="1">
    <citation type="journal article" date="2023" name="Hortic Res">
        <title>Pangenome of water caltrop reveals structural variations and asymmetric subgenome divergence after allopolyploidization.</title>
        <authorList>
            <person name="Zhang X."/>
            <person name="Chen Y."/>
            <person name="Wang L."/>
            <person name="Yuan Y."/>
            <person name="Fang M."/>
            <person name="Shi L."/>
            <person name="Lu R."/>
            <person name="Comes H.P."/>
            <person name="Ma Y."/>
            <person name="Chen Y."/>
            <person name="Huang G."/>
            <person name="Zhou Y."/>
            <person name="Zheng Z."/>
            <person name="Qiu Y."/>
        </authorList>
    </citation>
    <scope>NUCLEOTIDE SEQUENCE [LARGE SCALE GENOMIC DNA]</scope>
    <source>
        <tissue evidence="10">Roots</tissue>
    </source>
</reference>
<organism evidence="10 11">
    <name type="scientific">Trapa incisa</name>
    <dbReference type="NCBI Taxonomy" id="236973"/>
    <lineage>
        <taxon>Eukaryota</taxon>
        <taxon>Viridiplantae</taxon>
        <taxon>Streptophyta</taxon>
        <taxon>Embryophyta</taxon>
        <taxon>Tracheophyta</taxon>
        <taxon>Spermatophyta</taxon>
        <taxon>Magnoliopsida</taxon>
        <taxon>eudicotyledons</taxon>
        <taxon>Gunneridae</taxon>
        <taxon>Pentapetalae</taxon>
        <taxon>rosids</taxon>
        <taxon>malvids</taxon>
        <taxon>Myrtales</taxon>
        <taxon>Lythraceae</taxon>
        <taxon>Trapa</taxon>
    </lineage>
</organism>
<dbReference type="CDD" id="cd00018">
    <property type="entry name" value="AP2"/>
    <property type="match status" value="1"/>
</dbReference>
<sequence length="407" mass="44254">MSAVTAARSLLRSSATRTASGAVRAAALASKSRPARCPFRISGEKPVPARTFRRETVINQQISHLLPKILGPSFSSALSFFEFDSQLLCLMKVAGGVEQLRGVDATVPHCHRLCTADFDAVRLSPNPRMDSRGCNPSKFSASRHIPTVGGRAASIISFEQQLFPVQAAKYQKRGNVSLSLICLFSVMATKDTATGGMGAVAVHYRGVRKRPWGRYAAEIRNPRKKSRVWLGTFDTAEEAARAYDAAAREFRGPKAKTNFSDTYPQIQQVNRRVFAIPNQKNGNGRNHTDLNDSRSHSPSQGSSIDSSCHDLTPLPKSTPLRLDLNLLCRGGLLPFQLPQASHLRYVDAMMRAGAANWQQSLPPPMAGNGVGQASDSVSSSVVDCSDRDRKQGNVLDLDLNLLPPMAE</sequence>
<keyword evidence="5" id="KW-0804">Transcription</keyword>